<evidence type="ECO:0000256" key="2">
    <source>
        <dbReference type="ARBA" id="ARBA00006448"/>
    </source>
</evidence>
<comment type="similarity">
    <text evidence="2">Belongs to the UPF0702 family.</text>
</comment>
<protein>
    <submittedName>
        <fullName evidence="10">DUF421 domain-containing protein</fullName>
    </submittedName>
</protein>
<dbReference type="EMBL" id="CP117884">
    <property type="protein sequence ID" value="WDF82934.1"/>
    <property type="molecule type" value="Genomic_DNA"/>
</dbReference>
<reference evidence="10 11" key="1">
    <citation type="submission" date="2023-02" db="EMBL/GenBank/DDBJ databases">
        <title>Genome sequence of Lacticaseibacillus sp. KACC 23028.</title>
        <authorList>
            <person name="Kim S."/>
            <person name="Heo J."/>
            <person name="Kwon S.-W."/>
        </authorList>
    </citation>
    <scope>NUCLEOTIDE SEQUENCE [LARGE SCALE GENOMIC DNA]</scope>
    <source>
        <strain evidence="10 11">KACC 23028</strain>
    </source>
</reference>
<evidence type="ECO:0000256" key="1">
    <source>
        <dbReference type="ARBA" id="ARBA00004651"/>
    </source>
</evidence>
<dbReference type="InterPro" id="IPR023090">
    <property type="entry name" value="UPF0702_alpha/beta_dom_sf"/>
</dbReference>
<dbReference type="RefSeq" id="WP_274260725.1">
    <property type="nucleotide sequence ID" value="NZ_CP117884.1"/>
</dbReference>
<dbReference type="InterPro" id="IPR048454">
    <property type="entry name" value="YetF_N"/>
</dbReference>
<keyword evidence="5 7" id="KW-1133">Transmembrane helix</keyword>
<feature type="domain" description="YetF C-terminal" evidence="8">
    <location>
        <begin position="84"/>
        <end position="199"/>
    </location>
</feature>
<dbReference type="Pfam" id="PF20730">
    <property type="entry name" value="YetF_N"/>
    <property type="match status" value="1"/>
</dbReference>
<evidence type="ECO:0000259" key="8">
    <source>
        <dbReference type="Pfam" id="PF04239"/>
    </source>
</evidence>
<keyword evidence="4 7" id="KW-0812">Transmembrane</keyword>
<name>A0ABY7WRX1_9LACO</name>
<feature type="transmembrane region" description="Helical" evidence="7">
    <location>
        <begin position="59"/>
        <end position="79"/>
    </location>
</feature>
<accession>A0ABY7WRX1</accession>
<dbReference type="Gene3D" id="3.30.240.20">
    <property type="entry name" value="bsu07140 like domains"/>
    <property type="match status" value="2"/>
</dbReference>
<dbReference type="InterPro" id="IPR007353">
    <property type="entry name" value="DUF421"/>
</dbReference>
<evidence type="ECO:0000256" key="4">
    <source>
        <dbReference type="ARBA" id="ARBA00022692"/>
    </source>
</evidence>
<sequence>MQTYIPVIEKLALGIICLVAQINILGKTNIAPNSALDSVQNFVLGGIIGGVIYNEAVTVTQFILVLVVWTFLVLVTKFLKEHTQLGKRIIDGIPVTLVRNGQVDVAACMRTGLSADNLMFKLREDGITELSRVKRAVLEQNGQLTVIENGDATMHYPIIADGKPNPDVLEIINHDEGWLLKQVQAHGYNGFGEIYLGEYIDGQVLLTGYVK</sequence>
<feature type="domain" description="YetF-like N-terminal transmembrane" evidence="9">
    <location>
        <begin position="5"/>
        <end position="79"/>
    </location>
</feature>
<gene>
    <name evidence="10" type="ORF">PQ472_01440</name>
</gene>
<comment type="subcellular location">
    <subcellularLocation>
        <location evidence="1">Cell membrane</location>
        <topology evidence="1">Multi-pass membrane protein</topology>
    </subcellularLocation>
</comment>
<proteinExistence type="inferred from homology"/>
<evidence type="ECO:0000256" key="5">
    <source>
        <dbReference type="ARBA" id="ARBA00022989"/>
    </source>
</evidence>
<dbReference type="PANTHER" id="PTHR34582:SF6">
    <property type="entry name" value="UPF0702 TRANSMEMBRANE PROTEIN YCAP"/>
    <property type="match status" value="1"/>
</dbReference>
<dbReference type="PANTHER" id="PTHR34582">
    <property type="entry name" value="UPF0702 TRANSMEMBRANE PROTEIN YCAP"/>
    <property type="match status" value="1"/>
</dbReference>
<evidence type="ECO:0000256" key="6">
    <source>
        <dbReference type="ARBA" id="ARBA00023136"/>
    </source>
</evidence>
<evidence type="ECO:0000313" key="10">
    <source>
        <dbReference type="EMBL" id="WDF82934.1"/>
    </source>
</evidence>
<dbReference type="Proteomes" id="UP001220377">
    <property type="component" value="Chromosome"/>
</dbReference>
<dbReference type="Pfam" id="PF04239">
    <property type="entry name" value="DUF421"/>
    <property type="match status" value="1"/>
</dbReference>
<evidence type="ECO:0000256" key="3">
    <source>
        <dbReference type="ARBA" id="ARBA00022475"/>
    </source>
</evidence>
<evidence type="ECO:0000256" key="7">
    <source>
        <dbReference type="SAM" id="Phobius"/>
    </source>
</evidence>
<keyword evidence="3" id="KW-1003">Cell membrane</keyword>
<keyword evidence="11" id="KW-1185">Reference proteome</keyword>
<organism evidence="10 11">
    <name type="scientific">Lacticaseibacillus pabuli</name>
    <dbReference type="NCBI Taxonomy" id="3025672"/>
    <lineage>
        <taxon>Bacteria</taxon>
        <taxon>Bacillati</taxon>
        <taxon>Bacillota</taxon>
        <taxon>Bacilli</taxon>
        <taxon>Lactobacillales</taxon>
        <taxon>Lactobacillaceae</taxon>
        <taxon>Lacticaseibacillus</taxon>
    </lineage>
</organism>
<keyword evidence="6 7" id="KW-0472">Membrane</keyword>
<evidence type="ECO:0000259" key="9">
    <source>
        <dbReference type="Pfam" id="PF20730"/>
    </source>
</evidence>
<evidence type="ECO:0000313" key="11">
    <source>
        <dbReference type="Proteomes" id="UP001220377"/>
    </source>
</evidence>